<gene>
    <name evidence="12" type="ORF">RN001_004817</name>
</gene>
<dbReference type="PROSITE" id="PS50240">
    <property type="entry name" value="TRYPSIN_DOM"/>
    <property type="match status" value="1"/>
</dbReference>
<reference evidence="13" key="1">
    <citation type="submission" date="2023-01" db="EMBL/GenBank/DDBJ databases">
        <title>Key to firefly adult light organ development and bioluminescence: homeobox transcription factors regulate luciferase expression and transportation to peroxisome.</title>
        <authorList>
            <person name="Fu X."/>
        </authorList>
    </citation>
    <scope>NUCLEOTIDE SEQUENCE [LARGE SCALE GENOMIC DNA]</scope>
</reference>
<evidence type="ECO:0000256" key="9">
    <source>
        <dbReference type="RuleBase" id="RU366078"/>
    </source>
</evidence>
<dbReference type="Gene3D" id="3.30.1640.30">
    <property type="match status" value="1"/>
</dbReference>
<dbReference type="InterPro" id="IPR001314">
    <property type="entry name" value="Peptidase_S1A"/>
</dbReference>
<evidence type="ECO:0000256" key="5">
    <source>
        <dbReference type="ARBA" id="ARBA00023157"/>
    </source>
</evidence>
<dbReference type="InterPro" id="IPR009003">
    <property type="entry name" value="Peptidase_S1_PA"/>
</dbReference>
<dbReference type="InterPro" id="IPR018114">
    <property type="entry name" value="TRYPSIN_HIS"/>
</dbReference>
<dbReference type="Gene3D" id="2.40.10.10">
    <property type="entry name" value="Trypsin-like serine proteases"/>
    <property type="match status" value="2"/>
</dbReference>
<accession>A0AAN7PC39</accession>
<dbReference type="InterPro" id="IPR033116">
    <property type="entry name" value="TRYPSIN_SER"/>
</dbReference>
<dbReference type="SUPFAM" id="SSF50494">
    <property type="entry name" value="Trypsin-like serine proteases"/>
    <property type="match status" value="1"/>
</dbReference>
<feature type="signal peptide" evidence="9">
    <location>
        <begin position="1"/>
        <end position="18"/>
    </location>
</feature>
<keyword evidence="2 9" id="KW-0732">Signal</keyword>
<keyword evidence="3 8" id="KW-0378">Hydrolase</keyword>
<dbReference type="Pfam" id="PF12032">
    <property type="entry name" value="CLIP"/>
    <property type="match status" value="1"/>
</dbReference>
<dbReference type="SMART" id="SM00020">
    <property type="entry name" value="Tryp_SPc"/>
    <property type="match status" value="1"/>
</dbReference>
<dbReference type="CDD" id="cd00190">
    <property type="entry name" value="Tryp_SPc"/>
    <property type="match status" value="1"/>
</dbReference>
<dbReference type="EMBL" id="JARPUR010000002">
    <property type="protein sequence ID" value="KAK4881498.1"/>
    <property type="molecule type" value="Genomic_DNA"/>
</dbReference>
<protein>
    <recommendedName>
        <fullName evidence="9">CLIP domain-containing serine protease</fullName>
        <ecNumber evidence="8">3.4.21.-</ecNumber>
    </recommendedName>
</protein>
<dbReference type="InterPro" id="IPR022700">
    <property type="entry name" value="CLIP"/>
</dbReference>
<dbReference type="PROSITE" id="PS00134">
    <property type="entry name" value="TRYPSIN_HIS"/>
    <property type="match status" value="1"/>
</dbReference>
<feature type="domain" description="Peptidase S1" evidence="10">
    <location>
        <begin position="107"/>
        <end position="364"/>
    </location>
</feature>
<dbReference type="FunFam" id="2.40.10.10:FF:000002">
    <property type="entry name" value="Transmembrane protease serine"/>
    <property type="match status" value="1"/>
</dbReference>
<keyword evidence="5" id="KW-1015">Disulfide bond</keyword>
<proteinExistence type="inferred from homology"/>
<dbReference type="GO" id="GO:0005576">
    <property type="term" value="C:extracellular region"/>
    <property type="evidence" value="ECO:0007669"/>
    <property type="project" value="UniProtKB-SubCell"/>
</dbReference>
<dbReference type="Pfam" id="PF00089">
    <property type="entry name" value="Trypsin"/>
    <property type="match status" value="1"/>
</dbReference>
<name>A0AAN7PC39_9COLE</name>
<evidence type="ECO:0000256" key="3">
    <source>
        <dbReference type="ARBA" id="ARBA00022801"/>
    </source>
</evidence>
<dbReference type="InterPro" id="IPR043504">
    <property type="entry name" value="Peptidase_S1_PA_chymotrypsin"/>
</dbReference>
<dbReference type="InterPro" id="IPR001254">
    <property type="entry name" value="Trypsin_dom"/>
</dbReference>
<dbReference type="InterPro" id="IPR051487">
    <property type="entry name" value="Ser/Thr_Proteases_Immune/Dev"/>
</dbReference>
<sequence>MFNNVVIISLVCFLEVLTSEIGDKCITPNGELATCQPLTSCDHIFQSVLSLDDSAIEFAKDSECKYASETLICCGKATSLQPEADFSENTLLANRSVCGLDKNVDRIYGGQLTNLEDFPWMALLGYKKNYTDTISFKCGGTLINNRYVLTAAHCIRIKPESGFVLHTVRLGEWNVTSDIDCHDMKLNLDCANPVVDVLIEQQIAHPRYSKKTGDNDIGLLRLQYNINYTDFIQPICLPLGEGLIEKYTKELTVSGWGATERGPSSEVKLKLQLPVLPYAMCQQKFGRIANITDNQICAGGEKGKDACQGDSGGPLMMYKETSTYFKQWYQEGIVSWGVACGRHGYPAIYTRVSKYLMWIIENMTKF</sequence>
<dbReference type="InterPro" id="IPR038565">
    <property type="entry name" value="CLIP_sf"/>
</dbReference>
<keyword evidence="9" id="KW-0964">Secreted</keyword>
<dbReference type="GO" id="GO:0004252">
    <property type="term" value="F:serine-type endopeptidase activity"/>
    <property type="evidence" value="ECO:0007669"/>
    <property type="project" value="UniProtKB-UniRule"/>
</dbReference>
<evidence type="ECO:0000256" key="6">
    <source>
        <dbReference type="ARBA" id="ARBA00023180"/>
    </source>
</evidence>
<evidence type="ECO:0000256" key="2">
    <source>
        <dbReference type="ARBA" id="ARBA00022729"/>
    </source>
</evidence>
<dbReference type="SMART" id="SM00680">
    <property type="entry name" value="CLIP"/>
    <property type="match status" value="1"/>
</dbReference>
<evidence type="ECO:0000313" key="12">
    <source>
        <dbReference type="EMBL" id="KAK4881498.1"/>
    </source>
</evidence>
<evidence type="ECO:0000256" key="7">
    <source>
        <dbReference type="ARBA" id="ARBA00024195"/>
    </source>
</evidence>
<evidence type="ECO:0000259" key="10">
    <source>
        <dbReference type="PROSITE" id="PS50240"/>
    </source>
</evidence>
<keyword evidence="1 8" id="KW-0645">Protease</keyword>
<feature type="chain" id="PRO_5042672975" description="CLIP domain-containing serine protease" evidence="9">
    <location>
        <begin position="19"/>
        <end position="366"/>
    </location>
</feature>
<dbReference type="GO" id="GO:0006508">
    <property type="term" value="P:proteolysis"/>
    <property type="evidence" value="ECO:0007669"/>
    <property type="project" value="UniProtKB-KW"/>
</dbReference>
<keyword evidence="4 8" id="KW-0720">Serine protease</keyword>
<keyword evidence="13" id="KW-1185">Reference proteome</keyword>
<comment type="domain">
    <text evidence="9">The clip domain consists of 35-55 residues which are 'knitted' together usually by 3 conserved disulfide bonds forming a clip-like compact structure.</text>
</comment>
<feature type="domain" description="Clip" evidence="11">
    <location>
        <begin position="24"/>
        <end position="74"/>
    </location>
</feature>
<dbReference type="PANTHER" id="PTHR24256">
    <property type="entry name" value="TRYPTASE-RELATED"/>
    <property type="match status" value="1"/>
</dbReference>
<evidence type="ECO:0000256" key="1">
    <source>
        <dbReference type="ARBA" id="ARBA00022670"/>
    </source>
</evidence>
<dbReference type="PRINTS" id="PR00722">
    <property type="entry name" value="CHYMOTRYPSIN"/>
</dbReference>
<evidence type="ECO:0000313" key="13">
    <source>
        <dbReference type="Proteomes" id="UP001353858"/>
    </source>
</evidence>
<comment type="subcellular location">
    <subcellularLocation>
        <location evidence="9">Secreted</location>
    </subcellularLocation>
</comment>
<organism evidence="12 13">
    <name type="scientific">Aquatica leii</name>
    <dbReference type="NCBI Taxonomy" id="1421715"/>
    <lineage>
        <taxon>Eukaryota</taxon>
        <taxon>Metazoa</taxon>
        <taxon>Ecdysozoa</taxon>
        <taxon>Arthropoda</taxon>
        <taxon>Hexapoda</taxon>
        <taxon>Insecta</taxon>
        <taxon>Pterygota</taxon>
        <taxon>Neoptera</taxon>
        <taxon>Endopterygota</taxon>
        <taxon>Coleoptera</taxon>
        <taxon>Polyphaga</taxon>
        <taxon>Elateriformia</taxon>
        <taxon>Elateroidea</taxon>
        <taxon>Lampyridae</taxon>
        <taxon>Luciolinae</taxon>
        <taxon>Aquatica</taxon>
    </lineage>
</organism>
<dbReference type="EC" id="3.4.21.-" evidence="8"/>
<evidence type="ECO:0000256" key="4">
    <source>
        <dbReference type="ARBA" id="ARBA00022825"/>
    </source>
</evidence>
<evidence type="ECO:0000259" key="11">
    <source>
        <dbReference type="PROSITE" id="PS51888"/>
    </source>
</evidence>
<dbReference type="Proteomes" id="UP001353858">
    <property type="component" value="Unassembled WGS sequence"/>
</dbReference>
<dbReference type="AlphaFoldDB" id="A0AAN7PC39"/>
<evidence type="ECO:0000256" key="8">
    <source>
        <dbReference type="RuleBase" id="RU363034"/>
    </source>
</evidence>
<dbReference type="PROSITE" id="PS51888">
    <property type="entry name" value="CLIP"/>
    <property type="match status" value="1"/>
</dbReference>
<comment type="similarity">
    <text evidence="7 9">Belongs to the peptidase S1 family. CLIP subfamily.</text>
</comment>
<dbReference type="FunFam" id="2.40.10.10:FF:000028">
    <property type="entry name" value="Serine protease easter"/>
    <property type="match status" value="1"/>
</dbReference>
<keyword evidence="6" id="KW-0325">Glycoprotein</keyword>
<dbReference type="PROSITE" id="PS00135">
    <property type="entry name" value="TRYPSIN_SER"/>
    <property type="match status" value="1"/>
</dbReference>
<comment type="caution">
    <text evidence="12">The sequence shown here is derived from an EMBL/GenBank/DDBJ whole genome shotgun (WGS) entry which is preliminary data.</text>
</comment>